<accession>A0ABW1F0D5</accession>
<dbReference type="RefSeq" id="WP_345330683.1">
    <property type="nucleotide sequence ID" value="NZ_BAAAVH010000123.1"/>
</dbReference>
<proteinExistence type="predicted"/>
<feature type="region of interest" description="Disordered" evidence="1">
    <location>
        <begin position="33"/>
        <end position="57"/>
    </location>
</feature>
<name>A0ABW1F0D5_9ACTN</name>
<evidence type="ECO:0000313" key="3">
    <source>
        <dbReference type="Proteomes" id="UP001596067"/>
    </source>
</evidence>
<sequence length="134" mass="14992">MPDKHSRKKAVRERMAATGETYRQAVAALDQRRWAKESARATEPSHDDGSGWGACTVPDCPECAEGRRRSEKQYAAHQAMLDAYRCPGPARCALPDCPEGCNEEEELEFSMCRDCWAVDLPADGAHCPWCYARQ</sequence>
<dbReference type="EMBL" id="JBHSOD010000020">
    <property type="protein sequence ID" value="MFC5886776.1"/>
    <property type="molecule type" value="Genomic_DNA"/>
</dbReference>
<evidence type="ECO:0000256" key="1">
    <source>
        <dbReference type="SAM" id="MobiDB-lite"/>
    </source>
</evidence>
<comment type="caution">
    <text evidence="2">The sequence shown here is derived from an EMBL/GenBank/DDBJ whole genome shotgun (WGS) entry which is preliminary data.</text>
</comment>
<reference evidence="3" key="1">
    <citation type="journal article" date="2019" name="Int. J. Syst. Evol. Microbiol.">
        <title>The Global Catalogue of Microorganisms (GCM) 10K type strain sequencing project: providing services to taxonomists for standard genome sequencing and annotation.</title>
        <authorList>
            <consortium name="The Broad Institute Genomics Platform"/>
            <consortium name="The Broad Institute Genome Sequencing Center for Infectious Disease"/>
            <person name="Wu L."/>
            <person name="Ma J."/>
        </authorList>
    </citation>
    <scope>NUCLEOTIDE SEQUENCE [LARGE SCALE GENOMIC DNA]</scope>
    <source>
        <strain evidence="3">CGMCC 4.1469</strain>
    </source>
</reference>
<gene>
    <name evidence="2" type="ORF">ACFP0N_17560</name>
</gene>
<organism evidence="2 3">
    <name type="scientific">Kitasatospora aburaviensis</name>
    <dbReference type="NCBI Taxonomy" id="67265"/>
    <lineage>
        <taxon>Bacteria</taxon>
        <taxon>Bacillati</taxon>
        <taxon>Actinomycetota</taxon>
        <taxon>Actinomycetes</taxon>
        <taxon>Kitasatosporales</taxon>
        <taxon>Streptomycetaceae</taxon>
        <taxon>Kitasatospora</taxon>
    </lineage>
</organism>
<feature type="compositionally biased region" description="Basic and acidic residues" evidence="1">
    <location>
        <begin position="33"/>
        <end position="49"/>
    </location>
</feature>
<evidence type="ECO:0000313" key="2">
    <source>
        <dbReference type="EMBL" id="MFC5886776.1"/>
    </source>
</evidence>
<protein>
    <submittedName>
        <fullName evidence="2">Uncharacterized protein</fullName>
    </submittedName>
</protein>
<keyword evidence="3" id="KW-1185">Reference proteome</keyword>
<dbReference type="Proteomes" id="UP001596067">
    <property type="component" value="Unassembled WGS sequence"/>
</dbReference>